<dbReference type="GO" id="GO:0016020">
    <property type="term" value="C:membrane"/>
    <property type="evidence" value="ECO:0007669"/>
    <property type="project" value="UniProtKB-SubCell"/>
</dbReference>
<evidence type="ECO:0000256" key="4">
    <source>
        <dbReference type="ARBA" id="ARBA00022692"/>
    </source>
</evidence>
<accession>A0A2V1K212</accession>
<evidence type="ECO:0000313" key="9">
    <source>
        <dbReference type="Proteomes" id="UP000245212"/>
    </source>
</evidence>
<protein>
    <recommendedName>
        <fullName evidence="10">Permease</fullName>
    </recommendedName>
</protein>
<keyword evidence="2" id="KW-0813">Transport</keyword>
<feature type="transmembrane region" description="Helical" evidence="7">
    <location>
        <begin position="161"/>
        <end position="181"/>
    </location>
</feature>
<feature type="transmembrane region" description="Helical" evidence="7">
    <location>
        <begin position="252"/>
        <end position="270"/>
    </location>
</feature>
<dbReference type="RefSeq" id="WP_109061434.1">
    <property type="nucleotide sequence ID" value="NZ_QETA01000002.1"/>
</dbReference>
<dbReference type="EMBL" id="QETA01000002">
    <property type="protein sequence ID" value="PWF24156.1"/>
    <property type="molecule type" value="Genomic_DNA"/>
</dbReference>
<keyword evidence="5 7" id="KW-1133">Transmembrane helix</keyword>
<feature type="transmembrane region" description="Helical" evidence="7">
    <location>
        <begin position="193"/>
        <end position="213"/>
    </location>
</feature>
<dbReference type="InterPro" id="IPR004776">
    <property type="entry name" value="Mem_transp_PIN-like"/>
</dbReference>
<comment type="caution">
    <text evidence="8">The sequence shown here is derived from an EMBL/GenBank/DDBJ whole genome shotgun (WGS) entry which is preliminary data.</text>
</comment>
<dbReference type="Proteomes" id="UP000245212">
    <property type="component" value="Unassembled WGS sequence"/>
</dbReference>
<evidence type="ECO:0000256" key="1">
    <source>
        <dbReference type="ARBA" id="ARBA00004141"/>
    </source>
</evidence>
<evidence type="ECO:0000256" key="5">
    <source>
        <dbReference type="ARBA" id="ARBA00022989"/>
    </source>
</evidence>
<feature type="transmembrane region" description="Helical" evidence="7">
    <location>
        <begin position="96"/>
        <end position="120"/>
    </location>
</feature>
<comment type="subcellular location">
    <subcellularLocation>
        <location evidence="1">Membrane</location>
        <topology evidence="1">Multi-pass membrane protein</topology>
    </subcellularLocation>
</comment>
<dbReference type="GO" id="GO:0055085">
    <property type="term" value="P:transmembrane transport"/>
    <property type="evidence" value="ECO:0007669"/>
    <property type="project" value="InterPro"/>
</dbReference>
<feature type="transmembrane region" description="Helical" evidence="7">
    <location>
        <begin position="6"/>
        <end position="22"/>
    </location>
</feature>
<gene>
    <name evidence="8" type="ORF">DD235_07640</name>
</gene>
<evidence type="ECO:0000313" key="8">
    <source>
        <dbReference type="EMBL" id="PWF24156.1"/>
    </source>
</evidence>
<feature type="transmembrane region" description="Helical" evidence="7">
    <location>
        <begin position="225"/>
        <end position="246"/>
    </location>
</feature>
<sequence>MTAIIQDIVSIFFVLLLGFLAGKRNIFDQTQAAGFNKLVLDYCLPAVLFVSIVKSSREELFADSRLFIAAFAVLIAWYFIALIGARLVFKHDKQEAGLAGLSAGAPTVGFLGIAVLTPIFGGSAAMTVAIMALIVNVLLVPLGMFFVAPAGTKPTAALIKAIKEPVVLAPLIGFVLVLVGVRVPEAIDPPLSLIGHANSGVAVFAAGLVLSAHKFQISLEVIWNSIVKMVLMPASMLVVCLLLGVPDAHLEQMVLLAALPPAFTGIVMAGRFQTYINEASSTLIVCVLAFAAAAPGWIAIVRHVLAAG</sequence>
<evidence type="ECO:0000256" key="3">
    <source>
        <dbReference type="ARBA" id="ARBA00022475"/>
    </source>
</evidence>
<dbReference type="Pfam" id="PF03547">
    <property type="entry name" value="Mem_trans"/>
    <property type="match status" value="1"/>
</dbReference>
<proteinExistence type="predicted"/>
<feature type="transmembrane region" description="Helical" evidence="7">
    <location>
        <begin position="282"/>
        <end position="305"/>
    </location>
</feature>
<dbReference type="PANTHER" id="PTHR36838:SF1">
    <property type="entry name" value="SLR1864 PROTEIN"/>
    <property type="match status" value="1"/>
</dbReference>
<dbReference type="PANTHER" id="PTHR36838">
    <property type="entry name" value="AUXIN EFFLUX CARRIER FAMILY PROTEIN"/>
    <property type="match status" value="1"/>
</dbReference>
<organism evidence="8 9">
    <name type="scientific">Corticimicrobacter populi</name>
    <dbReference type="NCBI Taxonomy" id="2175229"/>
    <lineage>
        <taxon>Bacteria</taxon>
        <taxon>Pseudomonadati</taxon>
        <taxon>Pseudomonadota</taxon>
        <taxon>Betaproteobacteria</taxon>
        <taxon>Burkholderiales</taxon>
        <taxon>Alcaligenaceae</taxon>
        <taxon>Corticimicrobacter</taxon>
    </lineage>
</organism>
<name>A0A2V1K212_9BURK</name>
<evidence type="ECO:0000256" key="2">
    <source>
        <dbReference type="ARBA" id="ARBA00022448"/>
    </source>
</evidence>
<dbReference type="AlphaFoldDB" id="A0A2V1K212"/>
<evidence type="ECO:0000256" key="7">
    <source>
        <dbReference type="SAM" id="Phobius"/>
    </source>
</evidence>
<keyword evidence="6 7" id="KW-0472">Membrane</keyword>
<evidence type="ECO:0000256" key="6">
    <source>
        <dbReference type="ARBA" id="ARBA00023136"/>
    </source>
</evidence>
<feature type="transmembrane region" description="Helical" evidence="7">
    <location>
        <begin position="34"/>
        <end position="53"/>
    </location>
</feature>
<feature type="transmembrane region" description="Helical" evidence="7">
    <location>
        <begin position="65"/>
        <end position="89"/>
    </location>
</feature>
<reference evidence="9" key="1">
    <citation type="submission" date="2018-05" db="EMBL/GenBank/DDBJ databases">
        <authorList>
            <person name="Li Y."/>
        </authorList>
    </citation>
    <scope>NUCLEOTIDE SEQUENCE [LARGE SCALE GENOMIC DNA]</scope>
    <source>
        <strain evidence="9">3d-2-2</strain>
    </source>
</reference>
<keyword evidence="4 7" id="KW-0812">Transmembrane</keyword>
<keyword evidence="3" id="KW-1003">Cell membrane</keyword>
<evidence type="ECO:0008006" key="10">
    <source>
        <dbReference type="Google" id="ProtNLM"/>
    </source>
</evidence>
<keyword evidence="9" id="KW-1185">Reference proteome</keyword>
<feature type="transmembrane region" description="Helical" evidence="7">
    <location>
        <begin position="126"/>
        <end position="149"/>
    </location>
</feature>